<accession>A0A381X8Z4</accession>
<dbReference type="InterPro" id="IPR010281">
    <property type="entry name" value="DUF885"/>
</dbReference>
<evidence type="ECO:0008006" key="2">
    <source>
        <dbReference type="Google" id="ProtNLM"/>
    </source>
</evidence>
<dbReference type="PANTHER" id="PTHR33361:SF2">
    <property type="entry name" value="DUF885 DOMAIN-CONTAINING PROTEIN"/>
    <property type="match status" value="1"/>
</dbReference>
<name>A0A381X8Z4_9ZZZZ</name>
<organism evidence="1">
    <name type="scientific">marine metagenome</name>
    <dbReference type="NCBI Taxonomy" id="408172"/>
    <lineage>
        <taxon>unclassified sequences</taxon>
        <taxon>metagenomes</taxon>
        <taxon>ecological metagenomes</taxon>
    </lineage>
</organism>
<dbReference type="Pfam" id="PF05960">
    <property type="entry name" value="DUF885"/>
    <property type="match status" value="1"/>
</dbReference>
<evidence type="ECO:0000313" key="1">
    <source>
        <dbReference type="EMBL" id="SVA61090.1"/>
    </source>
</evidence>
<sequence>MIKRLVFFLVAIFGIVIAIYGVKLFFLTPFSINHLLSRHIIIEALESPEYLTSLGVLEQYGMRSHNGKFSNDSLEKDQKDLKKIKSLYKMVNSYDNDNLSKRDLSTKKIALFQLENEIKERIKYPYHSYPLRQMNGAHTQIIEFMTDIHPIKDEKDGEYYISRLNKIPVSFNQILEKMELRKELKIFPPTFMVKRVIEQINNVLEIPTEEHPLVIILETKLRNLNLEEGIVVDFKERAMLAMENNVFPAYRRLLDHMNTILPLANQHHGVWSLPDGDNFYALRLRRLTTSNFTPEEVHKIGLSEVDRITKEIIKILESQGYSKLESVGKTLIELNMDKRFLYEDNKKSREDIIQTYFDIIKEANKNMGEYFSRLPKAPVIVKPVPSYSEKNAAGGYYRSPTLDGSRPGIFYANLYDIKATPKFSMKTLAFHEAIPGHHFQIALSQENNQLNLFRKFGVNATAYTEGWALYAEKLAVEAGLSDDPYDRIGFFQSELFRAVRLVVDTGIHYKRWTREEAIEYMINITGKAESSVIAEIERYISWPGQACSYKIGMLSILKLRKKAKEILKNNFDIKEFHNFILDNGELPLIILESNFEEWINRESLKFTSSLN</sequence>
<proteinExistence type="predicted"/>
<dbReference type="AlphaFoldDB" id="A0A381X8Z4"/>
<protein>
    <recommendedName>
        <fullName evidence="2">DUF885 domain-containing protein</fullName>
    </recommendedName>
</protein>
<dbReference type="EMBL" id="UINC01014299">
    <property type="protein sequence ID" value="SVA61090.1"/>
    <property type="molecule type" value="Genomic_DNA"/>
</dbReference>
<dbReference type="PANTHER" id="PTHR33361">
    <property type="entry name" value="GLR0591 PROTEIN"/>
    <property type="match status" value="1"/>
</dbReference>
<reference evidence="1" key="1">
    <citation type="submission" date="2018-05" db="EMBL/GenBank/DDBJ databases">
        <authorList>
            <person name="Lanie J.A."/>
            <person name="Ng W.-L."/>
            <person name="Kazmierczak K.M."/>
            <person name="Andrzejewski T.M."/>
            <person name="Davidsen T.M."/>
            <person name="Wayne K.J."/>
            <person name="Tettelin H."/>
            <person name="Glass J.I."/>
            <person name="Rusch D."/>
            <person name="Podicherti R."/>
            <person name="Tsui H.-C.T."/>
            <person name="Winkler M.E."/>
        </authorList>
    </citation>
    <scope>NUCLEOTIDE SEQUENCE</scope>
</reference>
<gene>
    <name evidence="1" type="ORF">METZ01_LOCUS113944</name>
</gene>